<accession>A0ABW6K6V0</accession>
<dbReference type="InterPro" id="IPR009078">
    <property type="entry name" value="Ferritin-like_SF"/>
</dbReference>
<dbReference type="EMBL" id="JBIACK010000001">
    <property type="protein sequence ID" value="MFE8699896.1"/>
    <property type="molecule type" value="Genomic_DNA"/>
</dbReference>
<evidence type="ECO:0000259" key="1">
    <source>
        <dbReference type="Pfam" id="PF07883"/>
    </source>
</evidence>
<dbReference type="PANTHER" id="PTHR43346">
    <property type="entry name" value="LIGAND BINDING DOMAIN PROTEIN, PUTATIVE (AFU_ORTHOLOGUE AFUA_6G14370)-RELATED"/>
    <property type="match status" value="1"/>
</dbReference>
<gene>
    <name evidence="2" type="ORF">ACFYKX_04585</name>
</gene>
<dbReference type="SUPFAM" id="SSF47240">
    <property type="entry name" value="Ferritin-like"/>
    <property type="match status" value="1"/>
</dbReference>
<dbReference type="RefSeq" id="WP_389358483.1">
    <property type="nucleotide sequence ID" value="NZ_JBIACK010000001.1"/>
</dbReference>
<dbReference type="PANTHER" id="PTHR43346:SF1">
    <property type="entry name" value="QUERCETIN 2,3-DIOXYGENASE-RELATED"/>
    <property type="match status" value="1"/>
</dbReference>
<sequence>MFYSPQLYAQSNTPTYMRSNQTLLESILRGLKREASAIELYDQLAQLAPNQLHRDYLNHAVAEKKAKINQFQHLYMNLTGTQAMYQTQPITFHSYRDGLLKAYHSEVEGVNEYYNTFMQTEHPQVRNIFSWVLSGEQVNAERFRYLNESYNRSMDYGPNPFAINIDEATKKNDTFRTALWTGKYLQVTLMSINPGESIGLEIHPNLDQFLRIEQGQGIIQMGDRKDQFNFEEEVFDDYAIVIPAGKWHNLTNTGNQPLKLYSIYAPPQHPYGTVHKTKAEAMAAEEHH</sequence>
<reference evidence="2 3" key="1">
    <citation type="submission" date="2024-08" db="EMBL/GenBank/DDBJ databases">
        <title>Two novel Cytobacillus novel species.</title>
        <authorList>
            <person name="Liu G."/>
        </authorList>
    </citation>
    <scope>NUCLEOTIDE SEQUENCE [LARGE SCALE GENOMIC DNA]</scope>
    <source>
        <strain evidence="2 3">FJAT-54145</strain>
    </source>
</reference>
<dbReference type="Gene3D" id="2.60.120.10">
    <property type="entry name" value="Jelly Rolls"/>
    <property type="match status" value="1"/>
</dbReference>
<dbReference type="Pfam" id="PF07883">
    <property type="entry name" value="Cupin_2"/>
    <property type="match status" value="1"/>
</dbReference>
<evidence type="ECO:0000313" key="3">
    <source>
        <dbReference type="Proteomes" id="UP001601059"/>
    </source>
</evidence>
<dbReference type="InterPro" id="IPR014710">
    <property type="entry name" value="RmlC-like_jellyroll"/>
</dbReference>
<proteinExistence type="predicted"/>
<feature type="domain" description="Cupin type-2" evidence="1">
    <location>
        <begin position="189"/>
        <end position="264"/>
    </location>
</feature>
<dbReference type="InterPro" id="IPR052538">
    <property type="entry name" value="Flavonoid_dioxygenase-like"/>
</dbReference>
<dbReference type="InterPro" id="IPR011051">
    <property type="entry name" value="RmlC_Cupin_sf"/>
</dbReference>
<organism evidence="2 3">
    <name type="scientific">Cytobacillus spartinae</name>
    <dbReference type="NCBI Taxonomy" id="3299023"/>
    <lineage>
        <taxon>Bacteria</taxon>
        <taxon>Bacillati</taxon>
        <taxon>Bacillota</taxon>
        <taxon>Bacilli</taxon>
        <taxon>Bacillales</taxon>
        <taxon>Bacillaceae</taxon>
        <taxon>Cytobacillus</taxon>
    </lineage>
</organism>
<evidence type="ECO:0000313" key="2">
    <source>
        <dbReference type="EMBL" id="MFE8699896.1"/>
    </source>
</evidence>
<name>A0ABW6K6V0_9BACI</name>
<protein>
    <submittedName>
        <fullName evidence="2">Cupin domain-containing protein</fullName>
    </submittedName>
</protein>
<dbReference type="CDD" id="cd02223">
    <property type="entry name" value="cupin_Bh2720-like"/>
    <property type="match status" value="1"/>
</dbReference>
<dbReference type="InterPro" id="IPR013096">
    <property type="entry name" value="Cupin_2"/>
</dbReference>
<dbReference type="CDD" id="cd00657">
    <property type="entry name" value="Ferritin_like"/>
    <property type="match status" value="1"/>
</dbReference>
<dbReference type="Gene3D" id="1.20.1260.10">
    <property type="match status" value="1"/>
</dbReference>
<dbReference type="Proteomes" id="UP001601059">
    <property type="component" value="Unassembled WGS sequence"/>
</dbReference>
<comment type="caution">
    <text evidence="2">The sequence shown here is derived from an EMBL/GenBank/DDBJ whole genome shotgun (WGS) entry which is preliminary data.</text>
</comment>
<keyword evidence="3" id="KW-1185">Reference proteome</keyword>
<dbReference type="InterPro" id="IPR012347">
    <property type="entry name" value="Ferritin-like"/>
</dbReference>
<dbReference type="SUPFAM" id="SSF51182">
    <property type="entry name" value="RmlC-like cupins"/>
    <property type="match status" value="1"/>
</dbReference>